<dbReference type="Proteomes" id="UP001595803">
    <property type="component" value="Unassembled WGS sequence"/>
</dbReference>
<keyword evidence="1" id="KW-0812">Transmembrane</keyword>
<name>A0ABV7Z6W1_9DEIO</name>
<keyword evidence="1" id="KW-1133">Transmembrane helix</keyword>
<keyword evidence="1" id="KW-0472">Membrane</keyword>
<evidence type="ECO:0000313" key="2">
    <source>
        <dbReference type="EMBL" id="MFC3832402.1"/>
    </source>
</evidence>
<organism evidence="2 3">
    <name type="scientific">Deinococcus rufus</name>
    <dbReference type="NCBI Taxonomy" id="2136097"/>
    <lineage>
        <taxon>Bacteria</taxon>
        <taxon>Thermotogati</taxon>
        <taxon>Deinococcota</taxon>
        <taxon>Deinococci</taxon>
        <taxon>Deinococcales</taxon>
        <taxon>Deinococcaceae</taxon>
        <taxon>Deinococcus</taxon>
    </lineage>
</organism>
<dbReference type="EMBL" id="JBHRZG010000006">
    <property type="protein sequence ID" value="MFC3832402.1"/>
    <property type="molecule type" value="Genomic_DNA"/>
</dbReference>
<protein>
    <submittedName>
        <fullName evidence="2">Uncharacterized protein</fullName>
    </submittedName>
</protein>
<evidence type="ECO:0000256" key="1">
    <source>
        <dbReference type="SAM" id="Phobius"/>
    </source>
</evidence>
<sequence length="82" mass="8184">MDTHLLGYVGAVCLIAGGVGWGAQVAGHGVTGRMLVLTVALSAVGLTLAARAFLAGHDLPLILGAVGALAGATLMVFTRRDE</sequence>
<feature type="transmembrane region" description="Helical" evidence="1">
    <location>
        <begin position="35"/>
        <end position="53"/>
    </location>
</feature>
<proteinExistence type="predicted"/>
<dbReference type="RefSeq" id="WP_295816739.1">
    <property type="nucleotide sequence ID" value="NZ_JBHRZG010000006.1"/>
</dbReference>
<comment type="caution">
    <text evidence="2">The sequence shown here is derived from an EMBL/GenBank/DDBJ whole genome shotgun (WGS) entry which is preliminary data.</text>
</comment>
<gene>
    <name evidence="2" type="ORF">ACFOSB_05985</name>
</gene>
<keyword evidence="3" id="KW-1185">Reference proteome</keyword>
<accession>A0ABV7Z6W1</accession>
<feature type="transmembrane region" description="Helical" evidence="1">
    <location>
        <begin position="59"/>
        <end position="77"/>
    </location>
</feature>
<feature type="transmembrane region" description="Helical" evidence="1">
    <location>
        <begin position="6"/>
        <end position="23"/>
    </location>
</feature>
<reference evidence="3" key="1">
    <citation type="journal article" date="2019" name="Int. J. Syst. Evol. Microbiol.">
        <title>The Global Catalogue of Microorganisms (GCM) 10K type strain sequencing project: providing services to taxonomists for standard genome sequencing and annotation.</title>
        <authorList>
            <consortium name="The Broad Institute Genomics Platform"/>
            <consortium name="The Broad Institute Genome Sequencing Center for Infectious Disease"/>
            <person name="Wu L."/>
            <person name="Ma J."/>
        </authorList>
    </citation>
    <scope>NUCLEOTIDE SEQUENCE [LARGE SCALE GENOMIC DNA]</scope>
    <source>
        <strain evidence="3">CCTCC AB 2017081</strain>
    </source>
</reference>
<evidence type="ECO:0000313" key="3">
    <source>
        <dbReference type="Proteomes" id="UP001595803"/>
    </source>
</evidence>